<dbReference type="InterPro" id="IPR019734">
    <property type="entry name" value="TPR_rpt"/>
</dbReference>
<evidence type="ECO:0000259" key="1">
    <source>
        <dbReference type="Pfam" id="PF00535"/>
    </source>
</evidence>
<protein>
    <submittedName>
        <fullName evidence="2">Glycosyltransferase</fullName>
    </submittedName>
</protein>
<dbReference type="PANTHER" id="PTHR43630:SF2">
    <property type="entry name" value="GLYCOSYLTRANSFERASE"/>
    <property type="match status" value="1"/>
</dbReference>
<dbReference type="Gene3D" id="3.90.550.10">
    <property type="entry name" value="Spore Coat Polysaccharide Biosynthesis Protein SpsA, Chain A"/>
    <property type="match status" value="1"/>
</dbReference>
<dbReference type="Pfam" id="PF00535">
    <property type="entry name" value="Glycos_transf_2"/>
    <property type="match status" value="1"/>
</dbReference>
<dbReference type="PANTHER" id="PTHR43630">
    <property type="entry name" value="POLY-BETA-1,6-N-ACETYL-D-GLUCOSAMINE SYNTHASE"/>
    <property type="match status" value="1"/>
</dbReference>
<gene>
    <name evidence="2" type="ORF">H8923_00125</name>
</gene>
<keyword evidence="3" id="KW-1185">Reference proteome</keyword>
<name>A0ABR7JK53_9FIRM</name>
<dbReference type="Gene3D" id="1.25.40.10">
    <property type="entry name" value="Tetratricopeptide repeat domain"/>
    <property type="match status" value="1"/>
</dbReference>
<dbReference type="InterPro" id="IPR011990">
    <property type="entry name" value="TPR-like_helical_dom_sf"/>
</dbReference>
<dbReference type="Proteomes" id="UP000609849">
    <property type="component" value="Unassembled WGS sequence"/>
</dbReference>
<dbReference type="SMART" id="SM00028">
    <property type="entry name" value="TPR"/>
    <property type="match status" value="2"/>
</dbReference>
<organism evidence="2 3">
    <name type="scientific">Romboutsia faecis</name>
    <dbReference type="NCBI Taxonomy" id="2764597"/>
    <lineage>
        <taxon>Bacteria</taxon>
        <taxon>Bacillati</taxon>
        <taxon>Bacillota</taxon>
        <taxon>Clostridia</taxon>
        <taxon>Peptostreptococcales</taxon>
        <taxon>Peptostreptococcaceae</taxon>
        <taxon>Romboutsia</taxon>
    </lineage>
</organism>
<feature type="domain" description="Glycosyltransferase 2-like" evidence="1">
    <location>
        <begin position="5"/>
        <end position="101"/>
    </location>
</feature>
<reference evidence="2 3" key="1">
    <citation type="submission" date="2020-08" db="EMBL/GenBank/DDBJ databases">
        <authorList>
            <person name="Liu C."/>
            <person name="Sun Q."/>
        </authorList>
    </citation>
    <scope>NUCLEOTIDE SEQUENCE [LARGE SCALE GENOMIC DNA]</scope>
    <source>
        <strain evidence="2 3">NSJ-18</strain>
    </source>
</reference>
<proteinExistence type="predicted"/>
<evidence type="ECO:0000313" key="2">
    <source>
        <dbReference type="EMBL" id="MBC5995152.1"/>
    </source>
</evidence>
<comment type="caution">
    <text evidence="2">The sequence shown here is derived from an EMBL/GenBank/DDBJ whole genome shotgun (WGS) entry which is preliminary data.</text>
</comment>
<dbReference type="RefSeq" id="WP_153973025.1">
    <property type="nucleotide sequence ID" value="NZ_JACRWE010000001.1"/>
</dbReference>
<dbReference type="InterPro" id="IPR029044">
    <property type="entry name" value="Nucleotide-diphossugar_trans"/>
</dbReference>
<sequence length="357" mass="42466">MISLSLCMIVKDEEEVIRRCLDSVINIVDEIIIVDTGSTDKTKEIAKEYTRKVYDFKWIDDFSEARNFSFSKASKEYILWMDADEYFDKENQEKLIKLKNNLSNNIDAVTFETNMLDCNNTCITFIGRRNRIVKKGKDFRWIGFVHEYIDISGEILDSNIAIIHHKVKSVSDRNLKLYRKNVEAGNKLSDRDLYYYGKELYCNRYYEEAIKVLEEFTTKAIWVEEIIDSLCKIGKCYLFLNDHKKSREYFYKCFEYTCPNINIFYNIAESFELQKEYLKATTWYEAILKLEESEKFMCCENIDYLNFNVNLSLCVCNFELGCINKSYYHHLKCKEINPLNQCVIKNDEIFRNIITKN</sequence>
<dbReference type="SUPFAM" id="SSF48452">
    <property type="entry name" value="TPR-like"/>
    <property type="match status" value="1"/>
</dbReference>
<dbReference type="InterPro" id="IPR001173">
    <property type="entry name" value="Glyco_trans_2-like"/>
</dbReference>
<accession>A0ABR7JK53</accession>
<evidence type="ECO:0000313" key="3">
    <source>
        <dbReference type="Proteomes" id="UP000609849"/>
    </source>
</evidence>
<dbReference type="SUPFAM" id="SSF53448">
    <property type="entry name" value="Nucleotide-diphospho-sugar transferases"/>
    <property type="match status" value="1"/>
</dbReference>
<dbReference type="CDD" id="cd02511">
    <property type="entry name" value="Beta4Glucosyltransferase"/>
    <property type="match status" value="1"/>
</dbReference>
<dbReference type="EMBL" id="JACRWE010000001">
    <property type="protein sequence ID" value="MBC5995152.1"/>
    <property type="molecule type" value="Genomic_DNA"/>
</dbReference>